<keyword evidence="3" id="KW-1185">Reference proteome</keyword>
<sequence>MDVERQYRSSEEVDIVATTKEAQDEEAARKQARVRELGKARSKAYRERVKLAKQGVKMPRERPLKMIVVEPEAIKEKYAAVERKKRGSSGDESSGKRQRLRLDNSAAGPSTVSHGVSSGGHDQDASCVANVNEPVDVSLSVNALNVSLQPEVSVAQDSSPAAQSLPLDASLPLASLPLDASLPLASLPLDASLPLASLPLDASLPHDSTLVGQAATASREQRDVFVEIDAFGEVDMDALPMASAGAGCGQHFDATQSSPTERTTTIDISAEQSSRTSTEREEGAMDFTMGRFAGRGGIIEWQDGTKVRGPWCVKEPNAGEGEDGQAAGKEKEENILQPDHEYLEKVAKAAKTADQCDYYDLFLYDPTQSWIELALKIRQSIRQGHFMQLKGLPPRSESDMKWEGDSVDNHFGIRKNREMETLGK</sequence>
<reference evidence="2 3" key="1">
    <citation type="submission" date="2018-11" db="EMBL/GenBank/DDBJ databases">
        <title>Genome assembly of Steccherinum ochraceum LE-BIN_3174, the white-rot fungus of the Steccherinaceae family (The Residual Polyporoid clade, Polyporales, Basidiomycota).</title>
        <authorList>
            <person name="Fedorova T.V."/>
            <person name="Glazunova O.A."/>
            <person name="Landesman E.O."/>
            <person name="Moiseenko K.V."/>
            <person name="Psurtseva N.V."/>
            <person name="Savinova O.S."/>
            <person name="Shakhova N.V."/>
            <person name="Tyazhelova T.V."/>
            <person name="Vasina D.V."/>
        </authorList>
    </citation>
    <scope>NUCLEOTIDE SEQUENCE [LARGE SCALE GENOMIC DNA]</scope>
    <source>
        <strain evidence="2 3">LE-BIN_3174</strain>
    </source>
</reference>
<comment type="caution">
    <text evidence="2">The sequence shown here is derived from an EMBL/GenBank/DDBJ whole genome shotgun (WGS) entry which is preliminary data.</text>
</comment>
<dbReference type="Proteomes" id="UP000292702">
    <property type="component" value="Unassembled WGS sequence"/>
</dbReference>
<dbReference type="EMBL" id="RWJN01000401">
    <property type="protein sequence ID" value="TCD62113.1"/>
    <property type="molecule type" value="Genomic_DNA"/>
</dbReference>
<proteinExistence type="predicted"/>
<dbReference type="STRING" id="92696.A0A4R0R6X8"/>
<evidence type="ECO:0000313" key="2">
    <source>
        <dbReference type="EMBL" id="TCD62113.1"/>
    </source>
</evidence>
<feature type="region of interest" description="Disordered" evidence="1">
    <location>
        <begin position="253"/>
        <end position="281"/>
    </location>
</feature>
<gene>
    <name evidence="2" type="ORF">EIP91_007467</name>
</gene>
<feature type="compositionally biased region" description="Polar residues" evidence="1">
    <location>
        <begin position="253"/>
        <end position="272"/>
    </location>
</feature>
<accession>A0A4R0R6X8</accession>
<organism evidence="2 3">
    <name type="scientific">Steccherinum ochraceum</name>
    <dbReference type="NCBI Taxonomy" id="92696"/>
    <lineage>
        <taxon>Eukaryota</taxon>
        <taxon>Fungi</taxon>
        <taxon>Dikarya</taxon>
        <taxon>Basidiomycota</taxon>
        <taxon>Agaricomycotina</taxon>
        <taxon>Agaricomycetes</taxon>
        <taxon>Polyporales</taxon>
        <taxon>Steccherinaceae</taxon>
        <taxon>Steccherinum</taxon>
    </lineage>
</organism>
<protein>
    <submittedName>
        <fullName evidence="2">Uncharacterized protein</fullName>
    </submittedName>
</protein>
<feature type="region of interest" description="Disordered" evidence="1">
    <location>
        <begin position="309"/>
        <end position="329"/>
    </location>
</feature>
<evidence type="ECO:0000313" key="3">
    <source>
        <dbReference type="Proteomes" id="UP000292702"/>
    </source>
</evidence>
<feature type="region of interest" description="Disordered" evidence="1">
    <location>
        <begin position="78"/>
        <end position="126"/>
    </location>
</feature>
<name>A0A4R0R6X8_9APHY</name>
<dbReference type="AlphaFoldDB" id="A0A4R0R6X8"/>
<evidence type="ECO:0000256" key="1">
    <source>
        <dbReference type="SAM" id="MobiDB-lite"/>
    </source>
</evidence>